<keyword evidence="2" id="KW-1185">Reference proteome</keyword>
<proteinExistence type="predicted"/>
<accession>A0ABP0WV66</accession>
<reference evidence="1 2" key="1">
    <citation type="submission" date="2024-02" db="EMBL/GenBank/DDBJ databases">
        <authorList>
            <consortium name="ELIXIR-Norway"/>
            <consortium name="Elixir Norway"/>
        </authorList>
    </citation>
    <scope>NUCLEOTIDE SEQUENCE [LARGE SCALE GENOMIC DNA]</scope>
</reference>
<dbReference type="EMBL" id="OZ020097">
    <property type="protein sequence ID" value="CAK9269681.1"/>
    <property type="molecule type" value="Genomic_DNA"/>
</dbReference>
<sequence>MPKLQKCQSAVREREATTVLKIQKEACKEEGGGCLEGEGVVVATTVVCLQCKAASLLLFVSEAPLSPPGVKVTMLLFMSEAPSPPGVKVTITASPKSWHP</sequence>
<gene>
    <name evidence="1" type="ORF">CSSPJE1EN1_LOCUS15159</name>
</gene>
<dbReference type="Proteomes" id="UP001497444">
    <property type="component" value="Chromosome 2"/>
</dbReference>
<organism evidence="1 2">
    <name type="scientific">Sphagnum jensenii</name>
    <dbReference type="NCBI Taxonomy" id="128206"/>
    <lineage>
        <taxon>Eukaryota</taxon>
        <taxon>Viridiplantae</taxon>
        <taxon>Streptophyta</taxon>
        <taxon>Embryophyta</taxon>
        <taxon>Bryophyta</taxon>
        <taxon>Sphagnophytina</taxon>
        <taxon>Sphagnopsida</taxon>
        <taxon>Sphagnales</taxon>
        <taxon>Sphagnaceae</taxon>
        <taxon>Sphagnum</taxon>
    </lineage>
</organism>
<name>A0ABP0WV66_9BRYO</name>
<protein>
    <submittedName>
        <fullName evidence="1">Uncharacterized protein</fullName>
    </submittedName>
</protein>
<evidence type="ECO:0000313" key="2">
    <source>
        <dbReference type="Proteomes" id="UP001497444"/>
    </source>
</evidence>
<evidence type="ECO:0000313" key="1">
    <source>
        <dbReference type="EMBL" id="CAK9269681.1"/>
    </source>
</evidence>